<dbReference type="PANTHER" id="PTHR10762:SF1">
    <property type="entry name" value="2-(3-AMINO-3-CARBOXYPROPYL)HISTIDINE SYNTHASE SUBUNIT 1"/>
    <property type="match status" value="1"/>
</dbReference>
<dbReference type="InterPro" id="IPR016435">
    <property type="entry name" value="DPH1/DPH2"/>
</dbReference>
<dbReference type="STRING" id="37653.A0A0L8HM97"/>
<dbReference type="GO" id="GO:0090560">
    <property type="term" value="F:2-(3-amino-3-carboxypropyl)histidine synthase activity"/>
    <property type="evidence" value="ECO:0007669"/>
    <property type="project" value="InterPro"/>
</dbReference>
<dbReference type="PANTHER" id="PTHR10762">
    <property type="entry name" value="DIPHTHAMIDE BIOSYNTHESIS PROTEIN"/>
    <property type="match status" value="1"/>
</dbReference>
<dbReference type="InterPro" id="IPR042263">
    <property type="entry name" value="DPH1/DPH2_1"/>
</dbReference>
<evidence type="ECO:0000313" key="1">
    <source>
        <dbReference type="EMBL" id="KOF90337.1"/>
    </source>
</evidence>
<gene>
    <name evidence="1" type="ORF">OCBIM_22011408mg</name>
</gene>
<sequence>MADDVESNSPVVISAKQHPQKVFSGAGKRRATNKIPDDILNDPQLQSAIDELPKNYNFEIHKSIWRIRSTGAQRVALQFPEGLLIYACVISDIIKQ</sequence>
<dbReference type="GO" id="GO:0017183">
    <property type="term" value="P:protein histidyl modification to diphthamide"/>
    <property type="evidence" value="ECO:0007669"/>
    <property type="project" value="InterPro"/>
</dbReference>
<protein>
    <submittedName>
        <fullName evidence="1">Uncharacterized protein</fullName>
    </submittedName>
</protein>
<dbReference type="EMBL" id="KQ417791">
    <property type="protein sequence ID" value="KOF90337.1"/>
    <property type="molecule type" value="Genomic_DNA"/>
</dbReference>
<name>A0A0L8HM97_OCTBM</name>
<dbReference type="AlphaFoldDB" id="A0A0L8HM97"/>
<accession>A0A0L8HM97</accession>
<organism evidence="1">
    <name type="scientific">Octopus bimaculoides</name>
    <name type="common">California two-spotted octopus</name>
    <dbReference type="NCBI Taxonomy" id="37653"/>
    <lineage>
        <taxon>Eukaryota</taxon>
        <taxon>Metazoa</taxon>
        <taxon>Spiralia</taxon>
        <taxon>Lophotrochozoa</taxon>
        <taxon>Mollusca</taxon>
        <taxon>Cephalopoda</taxon>
        <taxon>Coleoidea</taxon>
        <taxon>Octopodiformes</taxon>
        <taxon>Octopoda</taxon>
        <taxon>Incirrata</taxon>
        <taxon>Octopodidae</taxon>
        <taxon>Octopus</taxon>
    </lineage>
</organism>
<proteinExistence type="predicted"/>
<dbReference type="OrthoDB" id="1649088at2759"/>
<dbReference type="NCBIfam" id="TIGR00322">
    <property type="entry name" value="diphth2_R"/>
    <property type="match status" value="1"/>
</dbReference>
<reference evidence="1" key="1">
    <citation type="submission" date="2015-07" db="EMBL/GenBank/DDBJ databases">
        <title>MeaNS - Measles Nucleotide Surveillance Program.</title>
        <authorList>
            <person name="Tran T."/>
            <person name="Druce J."/>
        </authorList>
    </citation>
    <scope>NUCLEOTIDE SEQUENCE</scope>
    <source>
        <strain evidence="1">UCB-OBI-ISO-001</strain>
        <tissue evidence="1">Gonad</tissue>
    </source>
</reference>
<dbReference type="Gene3D" id="3.40.50.11840">
    <property type="entry name" value="Diphthamide synthesis DPH1/DPH2 domain 1"/>
    <property type="match status" value="1"/>
</dbReference>